<dbReference type="InterPro" id="IPR007094">
    <property type="entry name" value="RNA-dir_pol_PSvirus"/>
</dbReference>
<evidence type="ECO:0000259" key="6">
    <source>
        <dbReference type="PROSITE" id="PS50507"/>
    </source>
</evidence>
<dbReference type="GO" id="GO:0039694">
    <property type="term" value="P:viral RNA genome replication"/>
    <property type="evidence" value="ECO:0007669"/>
    <property type="project" value="InterPro"/>
</dbReference>
<dbReference type="PROSITE" id="PS51657">
    <property type="entry name" value="PSRV_HELICASE"/>
    <property type="match status" value="1"/>
</dbReference>
<keyword evidence="3" id="KW-0067">ATP-binding</keyword>
<protein>
    <submittedName>
        <fullName evidence="10">Replicase protein</fullName>
    </submittedName>
</protein>
<evidence type="ECO:0000259" key="7">
    <source>
        <dbReference type="PROSITE" id="PS50802"/>
    </source>
</evidence>
<evidence type="ECO:0000256" key="4">
    <source>
        <dbReference type="ARBA" id="ARBA00022953"/>
    </source>
</evidence>
<evidence type="ECO:0000259" key="9">
    <source>
        <dbReference type="PROSITE" id="PS51743"/>
    </source>
</evidence>
<feature type="domain" description="(+)RNA virus helicase C-terminal" evidence="8">
    <location>
        <begin position="1965"/>
        <end position="2290"/>
    </location>
</feature>
<evidence type="ECO:0000259" key="8">
    <source>
        <dbReference type="PROSITE" id="PS51657"/>
    </source>
</evidence>
<dbReference type="SUPFAM" id="SSF52540">
    <property type="entry name" value="P-loop containing nucleoside triphosphate hydrolases"/>
    <property type="match status" value="1"/>
</dbReference>
<keyword evidence="1" id="KW-0808">Transferase</keyword>
<dbReference type="Pfam" id="PF01443">
    <property type="entry name" value="Viral_helicase1"/>
    <property type="match status" value="1"/>
</dbReference>
<dbReference type="InterPro" id="IPR038765">
    <property type="entry name" value="Papain-like_cys_pep_sf"/>
</dbReference>
<dbReference type="PROSITE" id="PS50507">
    <property type="entry name" value="RDRP_SSRNA_POS"/>
    <property type="match status" value="1"/>
</dbReference>
<evidence type="ECO:0000256" key="3">
    <source>
        <dbReference type="ARBA" id="ARBA00022840"/>
    </source>
</evidence>
<evidence type="ECO:0000256" key="5">
    <source>
        <dbReference type="SAM" id="MobiDB-lite"/>
    </source>
</evidence>
<dbReference type="GO" id="GO:0008174">
    <property type="term" value="F:mRNA methyltransferase activity"/>
    <property type="evidence" value="ECO:0007669"/>
    <property type="project" value="UniProtKB-UniRule"/>
</dbReference>
<dbReference type="Gene3D" id="3.40.50.300">
    <property type="entry name" value="P-loop containing nucleotide triphosphate hydrolases"/>
    <property type="match status" value="2"/>
</dbReference>
<organism evidence="10">
    <name type="scientific">Aphis craccivora nege-like virus 1</name>
    <dbReference type="NCBI Taxonomy" id="2961853"/>
    <lineage>
        <taxon>Viruses</taxon>
        <taxon>Riboviria</taxon>
    </lineage>
</organism>
<feature type="region of interest" description="Disordered" evidence="5">
    <location>
        <begin position="1569"/>
        <end position="1592"/>
    </location>
</feature>
<accession>A0A976RX50</accession>
<reference evidence="10" key="1">
    <citation type="submission" date="2021-01" db="EMBL/GenBank/DDBJ databases">
        <authorList>
            <person name="Lu g."/>
            <person name="Ye z."/>
        </authorList>
    </citation>
    <scope>NUCLEOTIDE SEQUENCE</scope>
    <source>
        <strain evidence="10">HIJ1</strain>
    </source>
</reference>
<dbReference type="InterPro" id="IPR001788">
    <property type="entry name" value="RNA-dep_RNA_pol_alsuvir"/>
</dbReference>
<name>A0A976RX50_9VIRU</name>
<dbReference type="PROSITE" id="PS50802">
    <property type="entry name" value="OTU"/>
    <property type="match status" value="1"/>
</dbReference>
<dbReference type="GO" id="GO:0016556">
    <property type="term" value="P:mRNA modification"/>
    <property type="evidence" value="ECO:0007669"/>
    <property type="project" value="InterPro"/>
</dbReference>
<feature type="domain" description="Alphavirus-like MT" evidence="9">
    <location>
        <begin position="359"/>
        <end position="566"/>
    </location>
</feature>
<evidence type="ECO:0000256" key="1">
    <source>
        <dbReference type="ARBA" id="ARBA00022679"/>
    </source>
</evidence>
<proteinExistence type="evidence at transcript level"/>
<dbReference type="GO" id="GO:0003723">
    <property type="term" value="F:RNA binding"/>
    <property type="evidence" value="ECO:0007669"/>
    <property type="project" value="InterPro"/>
</dbReference>
<keyword evidence="4" id="KW-0693">Viral RNA replication</keyword>
<dbReference type="GO" id="GO:0003968">
    <property type="term" value="F:RNA-directed RNA polymerase activity"/>
    <property type="evidence" value="ECO:0007669"/>
    <property type="project" value="InterPro"/>
</dbReference>
<dbReference type="InterPro" id="IPR027417">
    <property type="entry name" value="P-loop_NTPase"/>
</dbReference>
<dbReference type="CDD" id="cd22792">
    <property type="entry name" value="OTU_RDRP-like"/>
    <property type="match status" value="1"/>
</dbReference>
<evidence type="ECO:0000256" key="2">
    <source>
        <dbReference type="ARBA" id="ARBA00022695"/>
    </source>
</evidence>
<sequence length="2949" mass="337242">MIPSTVYFGCQLCATVSDMTFCDCDTREDFVKGGHDKYDFDQNFGSVENSADDNPASRQNLSGIHFPQQILSPDPVNTQNFKNVNYTNLPNNYADKLRTVYYSLSLVVTIPPLHTSNFYIINSDDGYTNFFYVVYLDLNITTIYNVQFFVREYAAANVGKSKPHLYLLPTHCTLEYPVINCVNSLLHEQQKIYLKNIYGYDIPVSFVDHHFSTHILDKIISVIAQKNMLTQYHSRPYTGRFTLKRQIMLQRLVGGSADDDDNNETSNYETQRDIMSSSVFVPMFARELGVDTQTVAREAFKNVVSNEVTNNLVVDSVINQLKNKITRNPNKNKVRVSVHLSPDEQLRLSDSFPCFDIQFSDFSMTEPHGFSHAHRLCEHQFLLNFIKHDPLLHADNKEMYAVDLGGNWAYYITRSITNVHCCCPILDARDMSRHVTRYDSLRHMQKTGTLLPHVYDKFVTTDTYFCTNKCQDCTVSAHYLIALHSTYDMTTAEIVESMYSHNSYIAYTSLIYHPAVIMEKRGTINALNCNFEKRVENGRTRIMFSFVDDPSVCYDHDYNTYIEKFTHTTSFDSNGNTYYVELLQNVNGIQFIKYVRLHSDHKYQTYHLPPSKFTFKLPLLDYADKVFIKTWCYSSKKMNYHNGQKLLGGCHLYPKIVIAQRSFYERIYQYIYMQSDANYNISTAVKGALIFNSRIVQAGTHVTIPDRVDCEEVIDIVMAAYIAVYKKKYNTGLTLKNITDDINEVREHNKKNALSRFVYKMFGLKFLRKTKEISPIETLNKSHVTTSDIISDMNTEYTTLKAYGWFYLDELFDVQAITTVDSIRIENIISDQLVSTSLDDLNTKLLSKGSIFNINENYIEQNREAIMKRLLKSEEVYLYDHHQEKLNGNTAELPTSADDDDIRMKIGDALSASVHDFDTPKCPAGSDMPANVRLHAGIVAQYENFSHYLDIDTHNKKCVSKDPHDSVLKIRGDGNCLFYAILVGSCIDQTVEQMKSNLLNSNYFSVCLSEQEKVVQKKILTDHTGATWGDDVTLSLCCCVYNIQVCLHRDDDTHIVFTPRNSTPHTITHILYRNDHFDVLVPSSKESTNPVTDGTIMKLSGDLEIISQDYSNLDLEKLECLLPKLTLSKKNNIVFFTSLHDLHKAHVFSSHYTGGPVLELANRCNNDIVPRFTNHPYHIVARADTNDVFDEHNVYILPAGLDDVTSDDIVEILAPLATNYSYVLYNTHEPVTTIEELKKMLFIAATLGQKTLTITFMTTPSILSFHGVYDILSRTFTFNYYRDRTFDETNDNVMVTLVANANLLIDSLLSDVDNLRSATIEDETTTLDKNELLYTISVSRLQRMMIVMNLMSAPKNKFDIYSLVDRNMIRRILARTNAYRGYSTHGDVFTCKPDPLRESASRVRKSPGKMVMENISKNIVNVINNKYSCTTAMKNFSSRKKFLKDYVSDVHGQLPSANFTDANTTKLTKLCDDITSELVTTNTLRPIATLSGKILASATTVTSTQKALLHVEVSKCRTTSHKLLTAVFGNKTAMEITHATGLFPKFCKQVDVTPAIDNAVHRQDLSIETSANDPANPDASSSQPLAGGNTITAHTVPLDAGVSETHADSLSEYTSAVDGVALGSPLLEVRNQDSADYEKTPVPLTSKNTFVDNVSVNNIIHTPPESEYHHRDTNSKVRRDRNRIKVGGNTLLGVRKSKSFDVTFVHTTKNIRRLRTYNELPVFTTYETLFICRENSEVLNSCNNITKITARDFLHYNFYFTTSQGTPTRNYGEKFTYDFYVVLELSISEQVPTDDFLAVLHKIKTLPGWIRVIRRVPVTSDMYRTNDACIGRTRKVIPTEIEDYAPKFLLGYGTASYRYNALSEIIEALKYSHLIQRQMHINTHKKLELNDTRYIRELANDSSNYLIYCTRKKKIVCSGPDSLTLKDYDYFFDFTTGNFVRNSETKRNTSRSPFLIYSDYTAGVVDSQLHESMKDLKHVDDVLQIPPLELVQGVPGAGKTTYIVNKFVQNMIAEKPTLVLTSTKNAKQDILERIRKLYKEKNKVLIKFDQFVRTLDSFVINCTMQVDTVYIDEALMQHPGKIIAVALKTKCKKMYLLGDTLQIPYINRIAGVNCLFSNMKEILSGDTEILNVSYRCPKDVASLLRVAYINETGKPMVTTSTVARSLSLKKIHTISEVPVIKDSVYLTFTQSDKHCIEQLFLKQKAEIVVKTVHEFQGDQHPDVRVVRLSKISSDTIFNNPPHVLVALTRHTRSLTYYTTITNDGLSKFIQTKITSQSLQQSTYKPDRLSSGFDVAFFNDMITSYNDCIADVTNLKFLDAESSDSKCNGSDCRVLRVGATLDSILRIKEQLTSKKGDLYLDATKVPNQHLGRVVNLARNRALAIRNHITYVIGTQFQNTVFRQNLVRRYVEPVMEINHIDDSPSMSYSLLDYHIPLRHVVPVPPKIQVETVKPNVETLQIYYELLMPGESFVDTELDSYMVMTSDMEHNLPDVTYSDLCLLNTTRKYDTLRPRLSTLAPRLRDVTQIEMLIALTKRNLVSPKLSGTIAVEQFAQGVANKFFEKMCRKDYDYEKEFLSNIVEPNKASLLQWIEKQDPSVRDKVISDTPIWDTPLNSYSLSIKRLPKPKLDGTANYEYAALQTILFHPKNVNAYFGPIMAELKNRVKLLLRTEFTIFSDKSPADFCDELNYKYHDVNDEDVIKLEVDMSKYDKSQNELHLLIELKIFERLGMSEFARKLWYNAHMYTKFRDPCTKISGNIWYQRKSGDCATFLGNTLILMATLCTCYEMDDVRMGLFSGDDSLLYFRKNTMQEFDQAFDIANVFNFESKLYFFKNSYFCSKFLLRTNGVFHFIPDVLKTLIKLGRTDIKNFEQCEEYRISVFDNIRDLGNAMIYDTYTEALCERYNVDYNFSFLFQILYSCASSPASFRELYYTNPTDTLEPHSSACALREY</sequence>
<feature type="domain" description="OTU" evidence="7">
    <location>
        <begin position="965"/>
        <end position="1083"/>
    </location>
</feature>
<keyword evidence="3" id="KW-0547">Nucleotide-binding</keyword>
<dbReference type="SUPFAM" id="SSF54001">
    <property type="entry name" value="Cysteine proteinases"/>
    <property type="match status" value="1"/>
</dbReference>
<dbReference type="PROSITE" id="PS51743">
    <property type="entry name" value="ALPHAVIRUS_MT"/>
    <property type="match status" value="1"/>
</dbReference>
<dbReference type="GO" id="GO:0005524">
    <property type="term" value="F:ATP binding"/>
    <property type="evidence" value="ECO:0007669"/>
    <property type="project" value="UniProtKB-KW"/>
</dbReference>
<dbReference type="SUPFAM" id="SSF56672">
    <property type="entry name" value="DNA/RNA polymerases"/>
    <property type="match status" value="1"/>
</dbReference>
<dbReference type="Gene3D" id="3.90.70.80">
    <property type="match status" value="1"/>
</dbReference>
<dbReference type="GO" id="GO:0006351">
    <property type="term" value="P:DNA-templated transcription"/>
    <property type="evidence" value="ECO:0007669"/>
    <property type="project" value="InterPro"/>
</dbReference>
<dbReference type="InterPro" id="IPR043502">
    <property type="entry name" value="DNA/RNA_pol_sf"/>
</dbReference>
<dbReference type="InterPro" id="IPR002588">
    <property type="entry name" value="Alphavirus-like_MT_dom"/>
</dbReference>
<dbReference type="InterPro" id="IPR027351">
    <property type="entry name" value="(+)RNA_virus_helicase_core_dom"/>
</dbReference>
<keyword evidence="2" id="KW-0548">Nucleotidyltransferase</keyword>
<dbReference type="Pfam" id="PF00978">
    <property type="entry name" value="RdRP_2"/>
    <property type="match status" value="1"/>
</dbReference>
<feature type="domain" description="RdRp catalytic" evidence="6">
    <location>
        <begin position="2698"/>
        <end position="2811"/>
    </location>
</feature>
<evidence type="ECO:0000313" key="10">
    <source>
        <dbReference type="EMBL" id="UTQ79654.1"/>
    </source>
</evidence>
<dbReference type="EMBL" id="MW528418">
    <property type="protein sequence ID" value="UTQ79654.1"/>
    <property type="molecule type" value="mRNA"/>
</dbReference>
<dbReference type="GO" id="GO:0006396">
    <property type="term" value="P:RNA processing"/>
    <property type="evidence" value="ECO:0007669"/>
    <property type="project" value="InterPro"/>
</dbReference>
<dbReference type="InterPro" id="IPR003323">
    <property type="entry name" value="OTU_dom"/>
</dbReference>